<feature type="transmembrane region" description="Helical" evidence="1">
    <location>
        <begin position="12"/>
        <end position="31"/>
    </location>
</feature>
<evidence type="ECO:0000313" key="3">
    <source>
        <dbReference type="Proteomes" id="UP000241808"/>
    </source>
</evidence>
<gene>
    <name evidence="2" type="ORF">C8P69_11421</name>
</gene>
<dbReference type="EMBL" id="PZZL01000014">
    <property type="protein sequence ID" value="PTM50435.1"/>
    <property type="molecule type" value="Genomic_DNA"/>
</dbReference>
<dbReference type="AlphaFoldDB" id="A0A2T4YX77"/>
<keyword evidence="3" id="KW-1185">Reference proteome</keyword>
<sequence length="92" mass="10141">MMRHPQTGLVKKGLVGFSWTTLFFGGFPALFRGDIVIGLVTMVLSFFTLGISNIIWAFMYNKQYTTRLVEGGYVFADGEALNALARSKLGIA</sequence>
<dbReference type="Proteomes" id="UP000241808">
    <property type="component" value="Unassembled WGS sequence"/>
</dbReference>
<name>A0A2T4YX77_9HYPH</name>
<keyword evidence="1" id="KW-0472">Membrane</keyword>
<proteinExistence type="predicted"/>
<evidence type="ECO:0000313" key="2">
    <source>
        <dbReference type="EMBL" id="PTM50435.1"/>
    </source>
</evidence>
<reference evidence="2 3" key="1">
    <citation type="submission" date="2018-04" db="EMBL/GenBank/DDBJ databases">
        <title>Genomic Encyclopedia of Archaeal and Bacterial Type Strains, Phase II (KMG-II): from individual species to whole genera.</title>
        <authorList>
            <person name="Goeker M."/>
        </authorList>
    </citation>
    <scope>NUCLEOTIDE SEQUENCE [LARGE SCALE GENOMIC DNA]</scope>
    <source>
        <strain evidence="2 3">DSM 25521</strain>
    </source>
</reference>
<keyword evidence="1" id="KW-1133">Transmembrane helix</keyword>
<comment type="caution">
    <text evidence="2">The sequence shown here is derived from an EMBL/GenBank/DDBJ whole genome shotgun (WGS) entry which is preliminary data.</text>
</comment>
<accession>A0A2T4YX77</accession>
<evidence type="ECO:0008006" key="4">
    <source>
        <dbReference type="Google" id="ProtNLM"/>
    </source>
</evidence>
<evidence type="ECO:0000256" key="1">
    <source>
        <dbReference type="SAM" id="Phobius"/>
    </source>
</evidence>
<feature type="transmembrane region" description="Helical" evidence="1">
    <location>
        <begin position="37"/>
        <end position="58"/>
    </location>
</feature>
<organism evidence="2 3">
    <name type="scientific">Phreatobacter oligotrophus</name>
    <dbReference type="NCBI Taxonomy" id="1122261"/>
    <lineage>
        <taxon>Bacteria</taxon>
        <taxon>Pseudomonadati</taxon>
        <taxon>Pseudomonadota</taxon>
        <taxon>Alphaproteobacteria</taxon>
        <taxon>Hyphomicrobiales</taxon>
        <taxon>Phreatobacteraceae</taxon>
        <taxon>Phreatobacter</taxon>
    </lineage>
</organism>
<protein>
    <recommendedName>
        <fullName evidence="4">HrgC protein</fullName>
    </recommendedName>
</protein>
<keyword evidence="1" id="KW-0812">Transmembrane</keyword>